<evidence type="ECO:0000313" key="1">
    <source>
        <dbReference type="EMBL" id="KAF4033382.1"/>
    </source>
</evidence>
<reference evidence="1" key="1">
    <citation type="submission" date="2020-04" db="EMBL/GenBank/DDBJ databases">
        <title>Hybrid Assembly of Korean Phytophthora infestans isolates.</title>
        <authorList>
            <person name="Prokchorchik M."/>
            <person name="Lee Y."/>
            <person name="Seo J."/>
            <person name="Cho J.-H."/>
            <person name="Park Y.-E."/>
            <person name="Jang D.-C."/>
            <person name="Im J.-S."/>
            <person name="Choi J.-G."/>
            <person name="Park H.-J."/>
            <person name="Lee G.-B."/>
            <person name="Lee Y.-G."/>
            <person name="Hong S.-Y."/>
            <person name="Cho K."/>
            <person name="Sohn K.H."/>
        </authorList>
    </citation>
    <scope>NUCLEOTIDE SEQUENCE</scope>
    <source>
        <strain evidence="1">KR_1_A1</strain>
        <strain evidence="2">KR_2_A2</strain>
    </source>
</reference>
<dbReference type="Proteomes" id="UP000602510">
    <property type="component" value="Unassembled WGS sequence"/>
</dbReference>
<evidence type="ECO:0000313" key="2">
    <source>
        <dbReference type="EMBL" id="KAF4133760.1"/>
    </source>
</evidence>
<dbReference type="Proteomes" id="UP000704712">
    <property type="component" value="Unassembled WGS sequence"/>
</dbReference>
<name>A0A833W906_PHYIN</name>
<keyword evidence="3" id="KW-1185">Reference proteome</keyword>
<gene>
    <name evidence="1" type="ORF">GN244_ATG14717</name>
    <name evidence="2" type="ORF">GN958_ATG17097</name>
</gene>
<accession>A0A833W906</accession>
<sequence length="156" mass="17741">MCGVLGAFYKEGIALRATSSSALPVRLHAIRWLRMSRDSLTSKQALRERSRQVRLELRAVELSMLSITEAKFFYKTILEHATSDRDEAIFSQNLRFEGGSANPNHFRGCSQLLEQEPRQLAWIRRSGRQHHLLTIPKPPVFSGKLRSGSCFSEIKA</sequence>
<dbReference type="EMBL" id="JAACNO010002359">
    <property type="protein sequence ID" value="KAF4133760.1"/>
    <property type="molecule type" value="Genomic_DNA"/>
</dbReference>
<dbReference type="EMBL" id="WSZM01000423">
    <property type="protein sequence ID" value="KAF4033382.1"/>
    <property type="molecule type" value="Genomic_DNA"/>
</dbReference>
<proteinExistence type="predicted"/>
<dbReference type="AlphaFoldDB" id="A0A833W906"/>
<evidence type="ECO:0000313" key="3">
    <source>
        <dbReference type="Proteomes" id="UP000602510"/>
    </source>
</evidence>
<comment type="caution">
    <text evidence="1">The sequence shown here is derived from an EMBL/GenBank/DDBJ whole genome shotgun (WGS) entry which is preliminary data.</text>
</comment>
<protein>
    <submittedName>
        <fullName evidence="1">Uncharacterized protein</fullName>
    </submittedName>
</protein>
<organism evidence="1 3">
    <name type="scientific">Phytophthora infestans</name>
    <name type="common">Potato late blight agent</name>
    <name type="synonym">Botrytis infestans</name>
    <dbReference type="NCBI Taxonomy" id="4787"/>
    <lineage>
        <taxon>Eukaryota</taxon>
        <taxon>Sar</taxon>
        <taxon>Stramenopiles</taxon>
        <taxon>Oomycota</taxon>
        <taxon>Peronosporomycetes</taxon>
        <taxon>Peronosporales</taxon>
        <taxon>Peronosporaceae</taxon>
        <taxon>Phytophthora</taxon>
    </lineage>
</organism>